<dbReference type="SUPFAM" id="SSF53901">
    <property type="entry name" value="Thiolase-like"/>
    <property type="match status" value="2"/>
</dbReference>
<keyword evidence="4" id="KW-0963">Cytoplasm</keyword>
<feature type="domain" description="Carrier" evidence="9">
    <location>
        <begin position="2820"/>
        <end position="2897"/>
    </location>
</feature>
<dbReference type="InterPro" id="IPR050091">
    <property type="entry name" value="PKS_NRPS_Biosynth_Enz"/>
</dbReference>
<keyword evidence="3" id="KW-0596">Phosphopantetheine</keyword>
<dbReference type="Pfam" id="PF02801">
    <property type="entry name" value="Ketoacyl-synt_C"/>
    <property type="match status" value="2"/>
</dbReference>
<comment type="caution">
    <text evidence="11">The sequence shown here is derived from an EMBL/GenBank/DDBJ whole genome shotgun (WGS) entry which is preliminary data.</text>
</comment>
<dbReference type="Pfam" id="PF00550">
    <property type="entry name" value="PP-binding"/>
    <property type="match status" value="3"/>
</dbReference>
<evidence type="ECO:0000256" key="4">
    <source>
        <dbReference type="ARBA" id="ARBA00022490"/>
    </source>
</evidence>
<feature type="domain" description="Ketosynthase family 3 (KS3)" evidence="10">
    <location>
        <begin position="685"/>
        <end position="1109"/>
    </location>
</feature>
<dbReference type="Pfam" id="PF16197">
    <property type="entry name" value="KAsynt_C_assoc"/>
    <property type="match status" value="1"/>
</dbReference>
<dbReference type="SUPFAM" id="SSF51735">
    <property type="entry name" value="NAD(P)-binding Rossmann-fold domains"/>
    <property type="match status" value="3"/>
</dbReference>
<dbReference type="SMART" id="SM01294">
    <property type="entry name" value="PKS_PP_betabranch"/>
    <property type="match status" value="1"/>
</dbReference>
<organism evidence="11 12">
    <name type="scientific">Brooklawnia cerclae</name>
    <dbReference type="NCBI Taxonomy" id="349934"/>
    <lineage>
        <taxon>Bacteria</taxon>
        <taxon>Bacillati</taxon>
        <taxon>Actinomycetota</taxon>
        <taxon>Actinomycetes</taxon>
        <taxon>Propionibacteriales</taxon>
        <taxon>Propionibacteriaceae</taxon>
        <taxon>Brooklawnia</taxon>
    </lineage>
</organism>
<dbReference type="InterPro" id="IPR054514">
    <property type="entry name" value="RhiE-like_linker"/>
</dbReference>
<dbReference type="Proteomes" id="UP000749311">
    <property type="component" value="Unassembled WGS sequence"/>
</dbReference>
<dbReference type="InterPro" id="IPR020841">
    <property type="entry name" value="PKS_Beta-ketoAc_synthase_dom"/>
</dbReference>
<dbReference type="Pfam" id="PF00109">
    <property type="entry name" value="ketoacyl-synt"/>
    <property type="match status" value="2"/>
</dbReference>
<sequence>MPNLSQNEIVAAVAEKRMTAQQAYELLRTADEPYPQPGPTDRPVHFERIVVTRSWSQLEASDPRVPDSREPGLILVAPGAYAAHDVSRIAGAESSVVIDLPTLPGGASGDQQFADFWEGRVVARLHASDELSVVFSAAGATTTNPDTALLFRLTQAVLRTRTPNDLRIVFHVLRSDDRALAWAQGCASFMRCVHLENPRVSSRVVLMDRPLDATTYRWLARATASDVPAPGGGLVRVDDRGQCWVLDTDLDEPQPGRVPVGPGIESTAFVITGGTGGLARVLAPELVRRGAPAVVLCGRRRREQLDAGLVGVLERGHGAISYVSSDLGSDEEVMRLLGDARATTEGLCVVHAAGVRNDAFVIKQDVATFLETAAPKTDLLDMLMAAVRRVPGALLVAFSSVAALLGNPGQSAYAFANGYMDGLALDEPRRGDGGGRFLSIGWPLWDEGGMRIDGQAQDLMRSRTGMVPLGTDAGVDFLLGEIDGGRTGSEALLWGVGELIEDSLRPGGRAGAGGQQASGVVAGDIRGDRPPTSTAPVTTLGVASEELHRRTCRFLVQVISSVTEIPASDIVLDEPFDQFGLDSIVAMRIGDELERNFDGLPKTLLFEYQSINELAGYFTETHAQTLGSLLGIDPQPRPPAERDQASPVAEPVADERSGSAPIPAVAVVDRPVARQTDPRPARQETDGIAIVGLAGRYPQAESVEEFWQNLVGGVDSITEIPETRWDREEFFSAKKGELGRTNSRWGGFLDGIDQFDPRLFHINAREAAIMDPQERLFLETVWTAVEDAGYCLSDLRGRRVAVFAGAMYTEYQMLPSYAEGRLIAHSSLHSSIANRVSYYFDLNGPSVALDTMCSSSLVAVHYACRAILDGEAAMAIAGGVNVSLTPEKYLFLSQGNFLSSDGRCRAFGAGGDGYVPSEGVGAVVLKRVTDAVRDGDHIYGVIRGSAVNHDGKTSGYTVPSPKAQADVISRALAAGAVDPARVSYVEAHGTGTELGDPIEISGLSQVYAASPPAGGRATRAIGSVKSNIGHAESAAGIASLTKVLLQLQHAELVPSIHADQLNPIIDFASGGFTVQRAHEPWEASGDARRLAGISCFGAGGTNCHLVVEEYPGARLAPSEDRRVFVPFSSASEEQLRALLEKFVKHLRTPAGRSLRMQDVAYTMQRGRERMRVSLVVFARDTDQLVARIEDFLARGQDGPDLIYRASPTTDPDTDFFFAGELGRELIGRLVEQRQMDQLARIWLKGLPIEVERLYDDCRRVSLPTYVFDHASYWIPQEPKRASAGGLTDVLDSNDSDLDGVRLTATFDAGPGRKARFVDERGEVSAFAGAHAAEDSFRQLTGQAGDTFSYLRFLTRAQGPAPITYAVRAARGGLGVIVETTGPDGGVVFQASTSAAGERPVEELPERLRRAVDELVTRREAGDPQAGSSPVEVPGVDDARVHILDAGVDDLGSPLSAILAGCVLALGGQAGRPGLLEVTHLELLSSGRADVAVDRRASVGSGQDLEFYNSPTGRLIARVSGVTLAGETREAAGVPAVEPGVLDVVRDRVTDDGDVEGFVLDISADLFGVPRERLDTAVPFDEYGMDSVLIGRFAERIRTRFPQVQDTVLFDNATIGGLVDHLRAHYASPASGIGTDPDEPPTAAPAAGLVEPGVRPVRAAAIPSLIRGATHTEDEPVAIIGMSGVFPEAPDLGAYWHNLLCGREAISTIPIERWDYRPFFDAETDIPRPGTVYAPWGGFVDDPFGFDNRFFNITPADAVVIDPQERMLLETVWHTLEDAGVTRSVLTRPADDDLQEDVGVFVGTTSQTYQFWGVEESLRGRPVLTNASPWSLANRVSYFFDFSGPSMPVDTACSSGLSAVHLAMESLRSGECTSAIAAGVNLFLHPLKYVSMCQMKMLSPTGRLSAFGADADGFVPGEGVAAVLLKPLSKALADGDRVRALIRSSAVNHGGKTNGYTVPSVSAQARLLRRGWERAAIDPASIGYLEMHGTGTRLGDPIEVEAAARAMAASTDRRRFCAIGSVKANIGHLESCSGLASLIKVVRQMETRTLAPTINASPLNPRLELENGPFFITEQQLPWEPDERSGVLRAGISSFGAGGSNAHIVVESFAGRGHSTVPASPQLIVLSARTDDRLPLMAELLADHLERQADVSLADVAWTLQTGREPLAARLAFVASDVSHCVAVLRQVATGAVIEGVARTPEGTIGQPESSPAEVTRGRADEQSLGRLAQAWTRKAHIDWDSLHGRRPGVVSLPEYPFEHTHYVVEHGVREPLAAIDAERVERTVRERREDRAVDEEIGSVHPQTSTYVPVWDEFTDDGRPAKSWEGRVVTVFADETFAELSDALANRLREHGATVSVLDMQRWAEADRSVYERSTDIVHLPQPRRAGGDDIWSLTALESEQEQALLGFLGIVRRVMSRGATAAGCDLYVVTDRVHDLAGVSRRPYGGGASALLRSAVKEGEGFRGVAIDFDLSDTASHLDEVCSHVLGTACTEDVEELLVRDGRAHVLRLAGSRLPLAGREPIAPGSVHVIVGGLGSVGFAYADHLVHACHARVCLVGRSPLSADTRRLLARLGDSGVHYLYRAVDATDDEALRAVLEEVVQRWGAVDGLVHSAMVFDETAVADMSEETFRSVLRPKTRVVQAMLKAARGLEIGHVLAFSSSQTYLGTRHRAHYAAACASLRAYLDAAREALGVSVHRIDWGFWGTDKGRRIDRSYEDFLAVRGVRPIGEHDGMDVVMRVLSNSLPETTVLTVSERVKSHIHILTEAGIPGSALEAPPGESGVRRAPRRAPAGDRPQGPQPGTAEPGQERFAEKAAQPPEGIGDVEAQLVRLLAEVISASEADIDPSASFMDIGLDSISGLKFVRAVADAWSIDLGDTVVFDFPTIASLSEHILDTYGDQLRASHAEPPRAGANPTEPPQVADEDHSEVFALFKMLESREMTPDDLMAMGDDDHAL</sequence>
<evidence type="ECO:0000256" key="3">
    <source>
        <dbReference type="ARBA" id="ARBA00022450"/>
    </source>
</evidence>
<feature type="region of interest" description="Disordered" evidence="8">
    <location>
        <begin position="631"/>
        <end position="659"/>
    </location>
</feature>
<dbReference type="PROSITE" id="PS50075">
    <property type="entry name" value="CARRIER"/>
    <property type="match status" value="3"/>
</dbReference>
<evidence type="ECO:0000259" key="9">
    <source>
        <dbReference type="PROSITE" id="PS50075"/>
    </source>
</evidence>
<dbReference type="InterPro" id="IPR018201">
    <property type="entry name" value="Ketoacyl_synth_AS"/>
</dbReference>
<evidence type="ECO:0000259" key="10">
    <source>
        <dbReference type="PROSITE" id="PS52004"/>
    </source>
</evidence>
<dbReference type="InterPro" id="IPR036291">
    <property type="entry name" value="NAD(P)-bd_dom_sf"/>
</dbReference>
<dbReference type="PANTHER" id="PTHR43775:SF37">
    <property type="entry name" value="SI:DKEY-61P9.11"/>
    <property type="match status" value="1"/>
</dbReference>
<evidence type="ECO:0000256" key="1">
    <source>
        <dbReference type="ARBA" id="ARBA00004496"/>
    </source>
</evidence>
<protein>
    <submittedName>
        <fullName evidence="11">Polyketide synthase PksL</fullName>
    </submittedName>
</protein>
<gene>
    <name evidence="11" type="ORF">FB473_001251</name>
</gene>
<dbReference type="InterPro" id="IPR009081">
    <property type="entry name" value="PP-bd_ACP"/>
</dbReference>
<dbReference type="InterPro" id="IPR014030">
    <property type="entry name" value="Ketoacyl_synth_N"/>
</dbReference>
<dbReference type="Gene3D" id="1.10.1240.100">
    <property type="match status" value="2"/>
</dbReference>
<feature type="region of interest" description="Disordered" evidence="8">
    <location>
        <begin position="2770"/>
        <end position="2820"/>
    </location>
</feature>
<dbReference type="InterPro" id="IPR036736">
    <property type="entry name" value="ACP-like_sf"/>
</dbReference>
<evidence type="ECO:0000256" key="8">
    <source>
        <dbReference type="SAM" id="MobiDB-lite"/>
    </source>
</evidence>
<dbReference type="Gene3D" id="3.40.50.720">
    <property type="entry name" value="NAD(P)-binding Rossmann-like Domain"/>
    <property type="match status" value="2"/>
</dbReference>
<keyword evidence="6" id="KW-0808">Transferase</keyword>
<keyword evidence="5" id="KW-0597">Phosphoprotein</keyword>
<dbReference type="RefSeq" id="WP_167165672.1">
    <property type="nucleotide sequence ID" value="NZ_BAAAOO010000015.1"/>
</dbReference>
<feature type="domain" description="Carrier" evidence="9">
    <location>
        <begin position="546"/>
        <end position="622"/>
    </location>
</feature>
<dbReference type="SMART" id="SM00825">
    <property type="entry name" value="PKS_KS"/>
    <property type="match status" value="2"/>
</dbReference>
<dbReference type="InterPro" id="IPR014031">
    <property type="entry name" value="Ketoacyl_synth_C"/>
</dbReference>
<evidence type="ECO:0000256" key="6">
    <source>
        <dbReference type="ARBA" id="ARBA00022679"/>
    </source>
</evidence>
<dbReference type="InterPro" id="IPR032821">
    <property type="entry name" value="PKS_assoc"/>
</dbReference>
<dbReference type="Gene3D" id="1.10.1200.10">
    <property type="entry name" value="ACP-like"/>
    <property type="match status" value="3"/>
</dbReference>
<comment type="pathway">
    <text evidence="2">Antibiotic biosynthesis.</text>
</comment>
<evidence type="ECO:0000256" key="5">
    <source>
        <dbReference type="ARBA" id="ARBA00022553"/>
    </source>
</evidence>
<comment type="subcellular location">
    <subcellularLocation>
        <location evidence="1">Cytoplasm</location>
    </subcellularLocation>
</comment>
<dbReference type="EMBL" id="JAAMOZ010000001">
    <property type="protein sequence ID" value="NIH56606.1"/>
    <property type="molecule type" value="Genomic_DNA"/>
</dbReference>
<evidence type="ECO:0000313" key="11">
    <source>
        <dbReference type="EMBL" id="NIH56606.1"/>
    </source>
</evidence>
<dbReference type="PROSITE" id="PS52004">
    <property type="entry name" value="KS3_2"/>
    <property type="match status" value="2"/>
</dbReference>
<feature type="domain" description="Carrier" evidence="9">
    <location>
        <begin position="1549"/>
        <end position="1625"/>
    </location>
</feature>
<dbReference type="PROSITE" id="PS00012">
    <property type="entry name" value="PHOSPHOPANTETHEINE"/>
    <property type="match status" value="1"/>
</dbReference>
<feature type="region of interest" description="Disordered" evidence="8">
    <location>
        <begin position="2200"/>
        <end position="2219"/>
    </location>
</feature>
<dbReference type="SUPFAM" id="SSF47336">
    <property type="entry name" value="ACP-like"/>
    <property type="match status" value="3"/>
</dbReference>
<reference evidence="11 12" key="1">
    <citation type="submission" date="2020-02" db="EMBL/GenBank/DDBJ databases">
        <title>Sequencing the genomes of 1000 actinobacteria strains.</title>
        <authorList>
            <person name="Klenk H.-P."/>
        </authorList>
    </citation>
    <scope>NUCLEOTIDE SEQUENCE [LARGE SCALE GENOMIC DNA]</scope>
    <source>
        <strain evidence="11 12">DSM 19609</strain>
    </source>
</reference>
<evidence type="ECO:0000256" key="7">
    <source>
        <dbReference type="ARBA" id="ARBA00022737"/>
    </source>
</evidence>
<evidence type="ECO:0000313" key="12">
    <source>
        <dbReference type="Proteomes" id="UP000749311"/>
    </source>
</evidence>
<evidence type="ECO:0000256" key="2">
    <source>
        <dbReference type="ARBA" id="ARBA00004792"/>
    </source>
</evidence>
<dbReference type="InterPro" id="IPR020806">
    <property type="entry name" value="PKS_PP-bd"/>
</dbReference>
<dbReference type="Pfam" id="PF22336">
    <property type="entry name" value="RhiE-like_linker"/>
    <property type="match status" value="1"/>
</dbReference>
<dbReference type="Gene3D" id="3.40.47.10">
    <property type="match status" value="2"/>
</dbReference>
<dbReference type="Pfam" id="PF08659">
    <property type="entry name" value="KR"/>
    <property type="match status" value="2"/>
</dbReference>
<dbReference type="InterPro" id="IPR013968">
    <property type="entry name" value="PKS_KR"/>
</dbReference>
<dbReference type="InterPro" id="IPR057326">
    <property type="entry name" value="KR_dom"/>
</dbReference>
<keyword evidence="7" id="KW-0677">Repeat</keyword>
<dbReference type="SMART" id="SM00822">
    <property type="entry name" value="PKS_KR"/>
    <property type="match status" value="2"/>
</dbReference>
<dbReference type="InterPro" id="IPR016039">
    <property type="entry name" value="Thiolase-like"/>
</dbReference>
<feature type="region of interest" description="Disordered" evidence="8">
    <location>
        <begin position="507"/>
        <end position="535"/>
    </location>
</feature>
<name>A0ABX0SIY8_9ACTN</name>
<dbReference type="InterPro" id="IPR006162">
    <property type="entry name" value="Ppantetheine_attach_site"/>
</dbReference>
<dbReference type="PANTHER" id="PTHR43775">
    <property type="entry name" value="FATTY ACID SYNTHASE"/>
    <property type="match status" value="1"/>
</dbReference>
<accession>A0ABX0SIY8</accession>
<dbReference type="PROSITE" id="PS00606">
    <property type="entry name" value="KS3_1"/>
    <property type="match status" value="1"/>
</dbReference>
<dbReference type="SMART" id="SM00823">
    <property type="entry name" value="PKS_PP"/>
    <property type="match status" value="3"/>
</dbReference>
<keyword evidence="12" id="KW-1185">Reference proteome</keyword>
<proteinExistence type="predicted"/>
<dbReference type="CDD" id="cd00833">
    <property type="entry name" value="PKS"/>
    <property type="match status" value="2"/>
</dbReference>
<feature type="domain" description="Ketosynthase family 3 (KS3)" evidence="10">
    <location>
        <begin position="1673"/>
        <end position="2107"/>
    </location>
</feature>